<name>A0A166E353_9AGAM</name>
<protein>
    <submittedName>
        <fullName evidence="3">Uncharacterized protein</fullName>
    </submittedName>
</protein>
<feature type="transmembrane region" description="Helical" evidence="2">
    <location>
        <begin position="65"/>
        <end position="91"/>
    </location>
</feature>
<organism evidence="3 4">
    <name type="scientific">Athelia psychrophila</name>
    <dbReference type="NCBI Taxonomy" id="1759441"/>
    <lineage>
        <taxon>Eukaryota</taxon>
        <taxon>Fungi</taxon>
        <taxon>Dikarya</taxon>
        <taxon>Basidiomycota</taxon>
        <taxon>Agaricomycotina</taxon>
        <taxon>Agaricomycetes</taxon>
        <taxon>Agaricomycetidae</taxon>
        <taxon>Atheliales</taxon>
        <taxon>Atheliaceae</taxon>
        <taxon>Athelia</taxon>
    </lineage>
</organism>
<feature type="transmembrane region" description="Helical" evidence="2">
    <location>
        <begin position="447"/>
        <end position="466"/>
    </location>
</feature>
<dbReference type="Proteomes" id="UP000076532">
    <property type="component" value="Unassembled WGS sequence"/>
</dbReference>
<feature type="transmembrane region" description="Helical" evidence="2">
    <location>
        <begin position="417"/>
        <end position="435"/>
    </location>
</feature>
<feature type="compositionally biased region" description="Polar residues" evidence="1">
    <location>
        <begin position="535"/>
        <end position="549"/>
    </location>
</feature>
<evidence type="ECO:0000256" key="1">
    <source>
        <dbReference type="SAM" id="MobiDB-lite"/>
    </source>
</evidence>
<keyword evidence="2" id="KW-0472">Membrane</keyword>
<evidence type="ECO:0000313" key="3">
    <source>
        <dbReference type="EMBL" id="KZP15342.1"/>
    </source>
</evidence>
<keyword evidence="2" id="KW-1133">Transmembrane helix</keyword>
<evidence type="ECO:0000256" key="2">
    <source>
        <dbReference type="SAM" id="Phobius"/>
    </source>
</evidence>
<accession>A0A166E353</accession>
<evidence type="ECO:0000313" key="4">
    <source>
        <dbReference type="Proteomes" id="UP000076532"/>
    </source>
</evidence>
<feature type="transmembrane region" description="Helical" evidence="2">
    <location>
        <begin position="103"/>
        <end position="128"/>
    </location>
</feature>
<dbReference type="EMBL" id="KV417606">
    <property type="protein sequence ID" value="KZP15342.1"/>
    <property type="molecule type" value="Genomic_DNA"/>
</dbReference>
<keyword evidence="4" id="KW-1185">Reference proteome</keyword>
<feature type="transmembrane region" description="Helical" evidence="2">
    <location>
        <begin position="37"/>
        <end position="58"/>
    </location>
</feature>
<dbReference type="AlphaFoldDB" id="A0A166E353"/>
<keyword evidence="2" id="KW-0812">Transmembrane</keyword>
<dbReference type="OrthoDB" id="3227921at2759"/>
<proteinExistence type="predicted"/>
<sequence>MTHNLLPIRILFHSAFALAYLPTIALAFVLGGIYAGLLSLSALAGLGIFAALDILNIYRKVNQKAFLCIDIFFTLCLPGCVVWPFLVYVIGDTFIIGDSSIPAALAATVVNLGLNTTYVLYLIVAAVIDKVYGNTFLPRYPDESPLLSSGTRGKVFLGRRRTPTEQAAVIDHCASYIFRGSVFRKHAFEPTAWAIFRGTVAAYCCVGLLAFTAYEGYSGGKTYTNGGHPVQETVLPQSQVNTDGYLLVAMRSPLWQSIPSDLTVSRHYWDSLSFVLSFQHDVLISCKFQAILHTWQPPSINHGFLEAQMPHSSATPPTDFNVSWSGDVTLLIWATVSHNTDNLQFIYNPGFRLGPFKEYDITLTIISYQLNGIVWLFLEPQIHSVVASGSNTTTAMFSCDYHYQMHMTHRDLTSPSGLALFAQALSGIGGVYAFIDGVFALIFGRTMLAILFGSKSISPFGLLGIVTRDRFRRLINEQYPRLQEDIERGGMAAYVSEVAVDPGLLLTSTSAHIRTRVAIGDDAEDAGLIPLKSMEPSNANGKSSHSQLQLPYAIEDYEPARKHDYK</sequence>
<gene>
    <name evidence="3" type="ORF">FIBSPDRAFT_1048265</name>
</gene>
<reference evidence="3 4" key="1">
    <citation type="journal article" date="2016" name="Mol. Biol. Evol.">
        <title>Comparative Genomics of Early-Diverging Mushroom-Forming Fungi Provides Insights into the Origins of Lignocellulose Decay Capabilities.</title>
        <authorList>
            <person name="Nagy L.G."/>
            <person name="Riley R."/>
            <person name="Tritt A."/>
            <person name="Adam C."/>
            <person name="Daum C."/>
            <person name="Floudas D."/>
            <person name="Sun H."/>
            <person name="Yadav J.S."/>
            <person name="Pangilinan J."/>
            <person name="Larsson K.H."/>
            <person name="Matsuura K."/>
            <person name="Barry K."/>
            <person name="Labutti K."/>
            <person name="Kuo R."/>
            <person name="Ohm R.A."/>
            <person name="Bhattacharya S.S."/>
            <person name="Shirouzu T."/>
            <person name="Yoshinaga Y."/>
            <person name="Martin F.M."/>
            <person name="Grigoriev I.V."/>
            <person name="Hibbett D.S."/>
        </authorList>
    </citation>
    <scope>NUCLEOTIDE SEQUENCE [LARGE SCALE GENOMIC DNA]</scope>
    <source>
        <strain evidence="3 4">CBS 109695</strain>
    </source>
</reference>
<feature type="region of interest" description="Disordered" evidence="1">
    <location>
        <begin position="531"/>
        <end position="552"/>
    </location>
</feature>